<dbReference type="Proteomes" id="UP001500016">
    <property type="component" value="Unassembled WGS sequence"/>
</dbReference>
<evidence type="ECO:0000313" key="3">
    <source>
        <dbReference type="Proteomes" id="UP001500016"/>
    </source>
</evidence>
<dbReference type="EMBL" id="BAAAPE010000005">
    <property type="protein sequence ID" value="GAA2068405.1"/>
    <property type="molecule type" value="Genomic_DNA"/>
</dbReference>
<feature type="region of interest" description="Disordered" evidence="1">
    <location>
        <begin position="72"/>
        <end position="117"/>
    </location>
</feature>
<comment type="caution">
    <text evidence="2">The sequence shown here is derived from an EMBL/GenBank/DDBJ whole genome shotgun (WGS) entry which is preliminary data.</text>
</comment>
<protein>
    <submittedName>
        <fullName evidence="2">Uncharacterized protein</fullName>
    </submittedName>
</protein>
<evidence type="ECO:0000256" key="1">
    <source>
        <dbReference type="SAM" id="MobiDB-lite"/>
    </source>
</evidence>
<feature type="compositionally biased region" description="Basic and acidic residues" evidence="1">
    <location>
        <begin position="72"/>
        <end position="94"/>
    </location>
</feature>
<reference evidence="2 3" key="1">
    <citation type="journal article" date="2019" name="Int. J. Syst. Evol. Microbiol.">
        <title>The Global Catalogue of Microorganisms (GCM) 10K type strain sequencing project: providing services to taxonomists for standard genome sequencing and annotation.</title>
        <authorList>
            <consortium name="The Broad Institute Genomics Platform"/>
            <consortium name="The Broad Institute Genome Sequencing Center for Infectious Disease"/>
            <person name="Wu L."/>
            <person name="Ma J."/>
        </authorList>
    </citation>
    <scope>NUCLEOTIDE SEQUENCE [LARGE SCALE GENOMIC DNA]</scope>
    <source>
        <strain evidence="2 3">JCM 15478</strain>
    </source>
</reference>
<name>A0ABN2VPV1_9ACTN</name>
<evidence type="ECO:0000313" key="2">
    <source>
        <dbReference type="EMBL" id="GAA2068405.1"/>
    </source>
</evidence>
<gene>
    <name evidence="2" type="ORF">GCM10009801_16620</name>
</gene>
<sequence>MAEPVRPRDPQARGLNRSHVLDEAYRVTLGQLETRWVWGRARHGHMEHMDDPIAYASIAPFLDRADSTVHSFRDEHGLGSKTPEPRLRSRDQQPRGRGPASATHDAPSSPGRATDSA</sequence>
<organism evidence="2 3">
    <name type="scientific">Streptomyces albiaxialis</name>
    <dbReference type="NCBI Taxonomy" id="329523"/>
    <lineage>
        <taxon>Bacteria</taxon>
        <taxon>Bacillati</taxon>
        <taxon>Actinomycetota</taxon>
        <taxon>Actinomycetes</taxon>
        <taxon>Kitasatosporales</taxon>
        <taxon>Streptomycetaceae</taxon>
        <taxon>Streptomyces</taxon>
    </lineage>
</organism>
<proteinExistence type="predicted"/>
<accession>A0ABN2VPV1</accession>
<keyword evidence="3" id="KW-1185">Reference proteome</keyword>